<dbReference type="InterPro" id="IPR046849">
    <property type="entry name" value="E2_motif"/>
</dbReference>
<evidence type="ECO:0000313" key="5">
    <source>
        <dbReference type="Proteomes" id="UP000639772"/>
    </source>
</evidence>
<proteinExistence type="predicted"/>
<name>A0A835QBI9_VANPL</name>
<dbReference type="PROSITE" id="PS51375">
    <property type="entry name" value="PPR"/>
    <property type="match status" value="4"/>
</dbReference>
<feature type="repeat" description="PPR" evidence="2">
    <location>
        <begin position="299"/>
        <end position="329"/>
    </location>
</feature>
<gene>
    <name evidence="4" type="ORF">HPP92_018936</name>
</gene>
<dbReference type="Pfam" id="PF13041">
    <property type="entry name" value="PPR_2"/>
    <property type="match status" value="1"/>
</dbReference>
<comment type="caution">
    <text evidence="4">The sequence shown here is derived from an EMBL/GenBank/DDBJ whole genome shotgun (WGS) entry which is preliminary data.</text>
</comment>
<dbReference type="GO" id="GO:0003723">
    <property type="term" value="F:RNA binding"/>
    <property type="evidence" value="ECO:0007669"/>
    <property type="project" value="InterPro"/>
</dbReference>
<keyword evidence="1" id="KW-0677">Repeat</keyword>
<dbReference type="NCBIfam" id="TIGR00756">
    <property type="entry name" value="PPR"/>
    <property type="match status" value="2"/>
</dbReference>
<feature type="domain" description="DYW" evidence="3">
    <location>
        <begin position="545"/>
        <end position="637"/>
    </location>
</feature>
<organism evidence="4 5">
    <name type="scientific">Vanilla planifolia</name>
    <name type="common">Vanilla</name>
    <dbReference type="NCBI Taxonomy" id="51239"/>
    <lineage>
        <taxon>Eukaryota</taxon>
        <taxon>Viridiplantae</taxon>
        <taxon>Streptophyta</taxon>
        <taxon>Embryophyta</taxon>
        <taxon>Tracheophyta</taxon>
        <taxon>Spermatophyta</taxon>
        <taxon>Magnoliopsida</taxon>
        <taxon>Liliopsida</taxon>
        <taxon>Asparagales</taxon>
        <taxon>Orchidaceae</taxon>
        <taxon>Vanilloideae</taxon>
        <taxon>Vanilleae</taxon>
        <taxon>Vanilla</taxon>
    </lineage>
</organism>
<dbReference type="Pfam" id="PF14432">
    <property type="entry name" value="DYW_deaminase"/>
    <property type="match status" value="1"/>
</dbReference>
<evidence type="ECO:0000259" key="3">
    <source>
        <dbReference type="Pfam" id="PF14432"/>
    </source>
</evidence>
<dbReference type="InterPro" id="IPR002885">
    <property type="entry name" value="PPR_rpt"/>
</dbReference>
<evidence type="ECO:0000313" key="4">
    <source>
        <dbReference type="EMBL" id="KAG0464772.1"/>
    </source>
</evidence>
<feature type="repeat" description="PPR" evidence="2">
    <location>
        <begin position="227"/>
        <end position="261"/>
    </location>
</feature>
<sequence>MCPKQFISKSNASLLKFFASTGTASTAAISATESAATTAIVSAALTSEPTQNTTPSSFPTIRRCIALLQTRSSLHHFRQIHGYALRTGVPLSHPLLVKHLIFSLLALPSPPLAYAELVFSQLATLNVFTVNTMIRGYAESLDPRPALRLHHRMHGASLYPDFHTYPFLIKACARLLDLRHGESVHSLSLKNGHGTSVFVQNSLVHFYSACGLFESAHQVFDEMGTRNIVTWNSVINGYAMNGRPNEALTLFQQMQDEDDETTADGFTMVSLLTSCAELGALALGRRVHVHLFKLGLDENSHVGNALIDLYARCGAVAQARRVFDEMRIKTVVSWTSLIVGLAINGFSKESLLLFEKMERDGLKPTEITLVGVLYACSHCGLVDLGFTYFNRITKHYGIVPKIEHYGCMVDLLGRAGLVEKAYDYILEMPLVPNAVVWRTLLGACAMHKRVALGEVAWSRLVQLDPGHSGDYVLLSNLYATRGRWTDVQRLRRSMIKGGVKKTPGHSLVELGNRVYDFLMGDQSHPESDQIYEKLEEIATRLREEGYVARTVNVLADIQEEEKETALYYHSERLAIAFALMKSVSGVTIRIVKNLRVCEECHLVIKLISKVYEREIVVRDRSRFHHFRDGACSCKDYW</sequence>
<dbReference type="AlphaFoldDB" id="A0A835QBI9"/>
<reference evidence="4 5" key="1">
    <citation type="journal article" date="2020" name="Nat. Food">
        <title>A phased Vanilla planifolia genome enables genetic improvement of flavour and production.</title>
        <authorList>
            <person name="Hasing T."/>
            <person name="Tang H."/>
            <person name="Brym M."/>
            <person name="Khazi F."/>
            <person name="Huang T."/>
            <person name="Chambers A.H."/>
        </authorList>
    </citation>
    <scope>NUCLEOTIDE SEQUENCE [LARGE SCALE GENOMIC DNA]</scope>
    <source>
        <tissue evidence="4">Leaf</tissue>
    </source>
</reference>
<dbReference type="InterPro" id="IPR046960">
    <property type="entry name" value="PPR_At4g14850-like_plant"/>
</dbReference>
<dbReference type="Proteomes" id="UP000639772">
    <property type="component" value="Chromosome 10"/>
</dbReference>
<dbReference type="EMBL" id="JADCNM010000010">
    <property type="protein sequence ID" value="KAG0464772.1"/>
    <property type="molecule type" value="Genomic_DNA"/>
</dbReference>
<dbReference type="InterPro" id="IPR032867">
    <property type="entry name" value="DYW_dom"/>
</dbReference>
<evidence type="ECO:0000256" key="2">
    <source>
        <dbReference type="PROSITE-ProRule" id="PRU00708"/>
    </source>
</evidence>
<dbReference type="InterPro" id="IPR011990">
    <property type="entry name" value="TPR-like_helical_dom_sf"/>
</dbReference>
<dbReference type="OrthoDB" id="741665at2759"/>
<dbReference type="Pfam" id="PF01535">
    <property type="entry name" value="PPR"/>
    <property type="match status" value="5"/>
</dbReference>
<feature type="repeat" description="PPR" evidence="2">
    <location>
        <begin position="126"/>
        <end position="160"/>
    </location>
</feature>
<dbReference type="GO" id="GO:0008270">
    <property type="term" value="F:zinc ion binding"/>
    <property type="evidence" value="ECO:0007669"/>
    <property type="project" value="InterPro"/>
</dbReference>
<dbReference type="Pfam" id="PF20430">
    <property type="entry name" value="Eplus_motif"/>
    <property type="match status" value="1"/>
</dbReference>
<evidence type="ECO:0000256" key="1">
    <source>
        <dbReference type="ARBA" id="ARBA00022737"/>
    </source>
</evidence>
<feature type="repeat" description="PPR" evidence="2">
    <location>
        <begin position="330"/>
        <end position="364"/>
    </location>
</feature>
<dbReference type="Pfam" id="PF20431">
    <property type="entry name" value="E_motif"/>
    <property type="match status" value="1"/>
</dbReference>
<dbReference type="InterPro" id="IPR046848">
    <property type="entry name" value="E_motif"/>
</dbReference>
<dbReference type="FunFam" id="1.25.40.10:FF:000366">
    <property type="entry name" value="Pentatricopeptide (PPR) repeat-containing protein"/>
    <property type="match status" value="1"/>
</dbReference>
<protein>
    <recommendedName>
        <fullName evidence="3">DYW domain-containing protein</fullName>
    </recommendedName>
</protein>
<dbReference type="FunFam" id="1.25.40.10:FF:000031">
    <property type="entry name" value="Pentatricopeptide repeat-containing protein mitochondrial"/>
    <property type="match status" value="1"/>
</dbReference>
<dbReference type="PANTHER" id="PTHR47926">
    <property type="entry name" value="PENTATRICOPEPTIDE REPEAT-CONTAINING PROTEIN"/>
    <property type="match status" value="1"/>
</dbReference>
<dbReference type="FunFam" id="1.25.40.10:FF:000427">
    <property type="entry name" value="Pentatricopeptide repeat-containing protein chloroplastic"/>
    <property type="match status" value="1"/>
</dbReference>
<dbReference type="Gene3D" id="1.25.40.10">
    <property type="entry name" value="Tetratricopeptide repeat domain"/>
    <property type="match status" value="4"/>
</dbReference>
<dbReference type="GO" id="GO:0009451">
    <property type="term" value="P:RNA modification"/>
    <property type="evidence" value="ECO:0007669"/>
    <property type="project" value="InterPro"/>
</dbReference>
<dbReference type="PANTHER" id="PTHR47926:SF507">
    <property type="entry name" value="DYW DOMAIN-CONTAINING PROTEIN"/>
    <property type="match status" value="1"/>
</dbReference>
<accession>A0A835QBI9</accession>